<organism evidence="1 2">
    <name type="scientific">Phytophthora oleae</name>
    <dbReference type="NCBI Taxonomy" id="2107226"/>
    <lineage>
        <taxon>Eukaryota</taxon>
        <taxon>Sar</taxon>
        <taxon>Stramenopiles</taxon>
        <taxon>Oomycota</taxon>
        <taxon>Peronosporomycetes</taxon>
        <taxon>Peronosporales</taxon>
        <taxon>Peronosporaceae</taxon>
        <taxon>Phytophthora</taxon>
    </lineage>
</organism>
<keyword evidence="2" id="KW-1185">Reference proteome</keyword>
<sequence>MGKTQLAFALGGDRPYFYWPATRLGPESQNLYKNFNSISFAFNKVTEMDEAIEKKKELTLNCLSDLYQTDALYTYGFICALLTYYSSRDPQEPQMIRIEEITTFHIDKCRLSTVAAVRDKIVADGKVLPFFILDEMTPNDNTESCAGMKVAAFQRNVFRACGLVVVVMGTDSKITDLVDQSGGSYTEEHMWMSIVSRFPSHQLMVLEDATDQQVWDAVVDKYPVVEEITTHSRGRFFRFFVDSVVACMKTHEDAKLYELLDESFLHVSKQTQLDKRVLAHQSGQAAQLAAISYSVSDAKIEPPLKKRRVGTHCMNLHFANLVDDQLTKVVLKDGELQVDGKDWVPQCVFPDIQDDMLLYLAVLGGKEYSGYYDHNSHTAHSTKSIFSRYIISTGLALRTNTKAVKSDYAAFENMVAHAIFCASRRNGVRGICFNDFFAGLLGELQDECQPMTMTIAGSRKTIVAGDLFDGFAALTDATIPFLAPPNAEWLNCILRADGCNFGHLVCRTDKKRCETFVTDMDMPDKPLFMYECKYWDAEVGSDYVESSIYGLETVWGEKWTIVLVFCVELANVKTWGHEEVGCVKITCETCVEWTHQPPEGKKKKLLVVVEMGRL</sequence>
<evidence type="ECO:0000313" key="2">
    <source>
        <dbReference type="Proteomes" id="UP001632037"/>
    </source>
</evidence>
<accession>A0ABD3FN67</accession>
<name>A0ABD3FN67_9STRA</name>
<dbReference type="AlphaFoldDB" id="A0ABD3FN67"/>
<evidence type="ECO:0008006" key="3">
    <source>
        <dbReference type="Google" id="ProtNLM"/>
    </source>
</evidence>
<dbReference type="EMBL" id="JBIMZQ010000014">
    <property type="protein sequence ID" value="KAL3667220.1"/>
    <property type="molecule type" value="Genomic_DNA"/>
</dbReference>
<evidence type="ECO:0000313" key="1">
    <source>
        <dbReference type="EMBL" id="KAL3667220.1"/>
    </source>
</evidence>
<protein>
    <recommendedName>
        <fullName evidence="3">Crinkler (CRN) family protein</fullName>
    </recommendedName>
</protein>
<dbReference type="Proteomes" id="UP001632037">
    <property type="component" value="Unassembled WGS sequence"/>
</dbReference>
<proteinExistence type="predicted"/>
<comment type="caution">
    <text evidence="1">The sequence shown here is derived from an EMBL/GenBank/DDBJ whole genome shotgun (WGS) entry which is preliminary data.</text>
</comment>
<gene>
    <name evidence="1" type="ORF">V7S43_007455</name>
</gene>
<reference evidence="1 2" key="1">
    <citation type="submission" date="2024-09" db="EMBL/GenBank/DDBJ databases">
        <title>Genome sequencing and assembly of Phytophthora oleae, isolate VK10A, causative agent of rot of olive drupes.</title>
        <authorList>
            <person name="Conti Taguali S."/>
            <person name="Riolo M."/>
            <person name="La Spada F."/>
            <person name="Cacciola S.O."/>
            <person name="Dionisio G."/>
        </authorList>
    </citation>
    <scope>NUCLEOTIDE SEQUENCE [LARGE SCALE GENOMIC DNA]</scope>
    <source>
        <strain evidence="1 2">VK10A</strain>
    </source>
</reference>